<gene>
    <name evidence="1" type="ORF">OLC1_LOCUS21676</name>
</gene>
<dbReference type="EMBL" id="OX459125">
    <property type="protein sequence ID" value="CAI9115087.1"/>
    <property type="molecule type" value="Genomic_DNA"/>
</dbReference>
<name>A0AAV1E6H1_OLDCO</name>
<dbReference type="AlphaFoldDB" id="A0AAV1E6H1"/>
<proteinExistence type="predicted"/>
<sequence length="188" mass="21008">MQLRFHVPPIAEKKILSSIIGHKWKNWKSALKAKYWSPGPVEYLVDYRDKRVLLDQWVKILGHWNLENAKANEIGHPPNNVQLYAKCYLDPKGNSTTCGAALSTFATRGEHQVQECSEVVISSPNITESTQQRGGPSQVNLGQHLSSSTIVSGNAMANLKDGAYVYLASVDDRNKSWLKVLFIAQTQM</sequence>
<evidence type="ECO:0000313" key="2">
    <source>
        <dbReference type="Proteomes" id="UP001161247"/>
    </source>
</evidence>
<accession>A0AAV1E6H1</accession>
<protein>
    <submittedName>
        <fullName evidence="1">OLC1v1015921C1</fullName>
    </submittedName>
</protein>
<organism evidence="1 2">
    <name type="scientific">Oldenlandia corymbosa var. corymbosa</name>
    <dbReference type="NCBI Taxonomy" id="529605"/>
    <lineage>
        <taxon>Eukaryota</taxon>
        <taxon>Viridiplantae</taxon>
        <taxon>Streptophyta</taxon>
        <taxon>Embryophyta</taxon>
        <taxon>Tracheophyta</taxon>
        <taxon>Spermatophyta</taxon>
        <taxon>Magnoliopsida</taxon>
        <taxon>eudicotyledons</taxon>
        <taxon>Gunneridae</taxon>
        <taxon>Pentapetalae</taxon>
        <taxon>asterids</taxon>
        <taxon>lamiids</taxon>
        <taxon>Gentianales</taxon>
        <taxon>Rubiaceae</taxon>
        <taxon>Rubioideae</taxon>
        <taxon>Spermacoceae</taxon>
        <taxon>Hedyotis-Oldenlandia complex</taxon>
        <taxon>Oldenlandia</taxon>
    </lineage>
</organism>
<dbReference type="Proteomes" id="UP001161247">
    <property type="component" value="Chromosome 8"/>
</dbReference>
<reference evidence="1" key="1">
    <citation type="submission" date="2023-03" db="EMBL/GenBank/DDBJ databases">
        <authorList>
            <person name="Julca I."/>
        </authorList>
    </citation>
    <scope>NUCLEOTIDE SEQUENCE</scope>
</reference>
<keyword evidence="2" id="KW-1185">Reference proteome</keyword>
<evidence type="ECO:0000313" key="1">
    <source>
        <dbReference type="EMBL" id="CAI9115087.1"/>
    </source>
</evidence>